<reference evidence="2 3" key="1">
    <citation type="submission" date="2019-12" db="EMBL/GenBank/DDBJ databases">
        <authorList>
            <person name="Huq M.A."/>
        </authorList>
    </citation>
    <scope>NUCLEOTIDE SEQUENCE [LARGE SCALE GENOMIC DNA]</scope>
    <source>
        <strain evidence="2 3">MAH-20</strain>
    </source>
</reference>
<dbReference type="NCBIfam" id="TIGR02914">
    <property type="entry name" value="EpsI_fam"/>
    <property type="match status" value="1"/>
</dbReference>
<protein>
    <submittedName>
        <fullName evidence="2">EpsI family protein</fullName>
    </submittedName>
</protein>
<feature type="domain" description="Methanolan biosynthesis EpsI" evidence="1">
    <location>
        <begin position="8"/>
        <end position="213"/>
    </location>
</feature>
<dbReference type="InterPro" id="IPR054654">
    <property type="entry name" value="EpsI_type_V_pred"/>
</dbReference>
<evidence type="ECO:0000259" key="1">
    <source>
        <dbReference type="Pfam" id="PF11984"/>
    </source>
</evidence>
<dbReference type="EMBL" id="WQMS01000007">
    <property type="protein sequence ID" value="MVO77666.1"/>
    <property type="molecule type" value="Genomic_DNA"/>
</dbReference>
<accession>A0A6I4J027</accession>
<keyword evidence="3" id="KW-1185">Reference proteome</keyword>
<sequence length="233" mass="25491">MINRRDLLIGGACLATAAAAEGLRPHRRVTLLGDRQLETLIPKSFGRWQAREADGIVTPESEDSLAARLYNQSVGRIYAGPDNGLVMLLIAYGNTQSDTLQLHRPEVCYPAFGFTIAENRPAEFDLGHGAVVPGRNLVATSPGREERISYWTRIGEYLPTSNSEQRQMKFRIALSGVIPDGVLVRISNMRTEDAEGFGLNERFAADLLKAVTPAVRPALITSDLARRMSATAV</sequence>
<dbReference type="RefSeq" id="WP_157026630.1">
    <property type="nucleotide sequence ID" value="NZ_WQMS01000007.1"/>
</dbReference>
<evidence type="ECO:0000313" key="3">
    <source>
        <dbReference type="Proteomes" id="UP000441389"/>
    </source>
</evidence>
<gene>
    <name evidence="2" type="primary">epsI</name>
    <name evidence="2" type="ORF">GON01_06920</name>
</gene>
<dbReference type="Pfam" id="PF11984">
    <property type="entry name" value="DUF3485"/>
    <property type="match status" value="1"/>
</dbReference>
<proteinExistence type="predicted"/>
<comment type="caution">
    <text evidence="2">The sequence shown here is derived from an EMBL/GenBank/DDBJ whole genome shotgun (WGS) entry which is preliminary data.</text>
</comment>
<evidence type="ECO:0000313" key="2">
    <source>
        <dbReference type="EMBL" id="MVO77666.1"/>
    </source>
</evidence>
<dbReference type="Proteomes" id="UP000441389">
    <property type="component" value="Unassembled WGS sequence"/>
</dbReference>
<organism evidence="2 3">
    <name type="scientific">Sphingomonas horti</name>
    <dbReference type="NCBI Taxonomy" id="2682842"/>
    <lineage>
        <taxon>Bacteria</taxon>
        <taxon>Pseudomonadati</taxon>
        <taxon>Pseudomonadota</taxon>
        <taxon>Alphaproteobacteria</taxon>
        <taxon>Sphingomonadales</taxon>
        <taxon>Sphingomonadaceae</taxon>
        <taxon>Sphingomonas</taxon>
    </lineage>
</organism>
<dbReference type="AlphaFoldDB" id="A0A6I4J027"/>
<dbReference type="InterPro" id="IPR014263">
    <property type="entry name" value="Methanolan_biosynth_EpsI"/>
</dbReference>
<name>A0A6I4J027_9SPHN</name>
<dbReference type="NCBIfam" id="NF045608">
    <property type="entry name" value="EpsI_type_V"/>
    <property type="match status" value="1"/>
</dbReference>